<dbReference type="EMBL" id="OD001736">
    <property type="protein sequence ID" value="CAD7402979.1"/>
    <property type="molecule type" value="Genomic_DNA"/>
</dbReference>
<reference evidence="1" key="1">
    <citation type="submission" date="2020-11" db="EMBL/GenBank/DDBJ databases">
        <authorList>
            <person name="Tran Van P."/>
        </authorList>
    </citation>
    <scope>NUCLEOTIDE SEQUENCE</scope>
</reference>
<gene>
    <name evidence="1" type="ORF">TPSB3V08_LOCUS3839</name>
</gene>
<proteinExistence type="predicted"/>
<accession>A0A7R9CWY6</accession>
<dbReference type="AlphaFoldDB" id="A0A7R9CWY6"/>
<sequence>MQKKPLRDLLFRKFIRVGKSSAFFTTEFFSVLLVARKHLRGRRKAITRDSLNSLLADSLPYRAEAHRLPPASQWWLPYWQGIVLVSPHRGPCVRVQKRVRPEGANRVSVRSSVAHVNKVTRDRGPYAVQCQGLSCPSWLVGASVDTPWSWLEKTFKIIQYVAQQLPWSERPEMKTIRDEKFNTVYAGKRVKRHPHKVMPLGVLYYVDEPSLVNIMIHDTKRRRRRFPNASIMTRKKLVCAADEALSKRE</sequence>
<evidence type="ECO:0000313" key="1">
    <source>
        <dbReference type="EMBL" id="CAD7402979.1"/>
    </source>
</evidence>
<organism evidence="1">
    <name type="scientific">Timema poppense</name>
    <name type="common">Walking stick</name>
    <dbReference type="NCBI Taxonomy" id="170557"/>
    <lineage>
        <taxon>Eukaryota</taxon>
        <taxon>Metazoa</taxon>
        <taxon>Ecdysozoa</taxon>
        <taxon>Arthropoda</taxon>
        <taxon>Hexapoda</taxon>
        <taxon>Insecta</taxon>
        <taxon>Pterygota</taxon>
        <taxon>Neoptera</taxon>
        <taxon>Polyneoptera</taxon>
        <taxon>Phasmatodea</taxon>
        <taxon>Timematodea</taxon>
        <taxon>Timematoidea</taxon>
        <taxon>Timematidae</taxon>
        <taxon>Timema</taxon>
    </lineage>
</organism>
<protein>
    <submittedName>
        <fullName evidence="1">Uncharacterized protein</fullName>
    </submittedName>
</protein>
<name>A0A7R9CWY6_TIMPO</name>